<feature type="compositionally biased region" description="Basic and acidic residues" evidence="1">
    <location>
        <begin position="137"/>
        <end position="151"/>
    </location>
</feature>
<dbReference type="EMBL" id="JAAAJB010000226">
    <property type="protein sequence ID" value="KAG0261139.1"/>
    <property type="molecule type" value="Genomic_DNA"/>
</dbReference>
<dbReference type="AlphaFoldDB" id="A0A9P6Q918"/>
<dbReference type="Gene3D" id="1.20.1280.50">
    <property type="match status" value="1"/>
</dbReference>
<feature type="region of interest" description="Disordered" evidence="1">
    <location>
        <begin position="1"/>
        <end position="154"/>
    </location>
</feature>
<dbReference type="OrthoDB" id="2404831at2759"/>
<organism evidence="3 4">
    <name type="scientific">Actinomortierella ambigua</name>
    <dbReference type="NCBI Taxonomy" id="1343610"/>
    <lineage>
        <taxon>Eukaryota</taxon>
        <taxon>Fungi</taxon>
        <taxon>Fungi incertae sedis</taxon>
        <taxon>Mucoromycota</taxon>
        <taxon>Mortierellomycotina</taxon>
        <taxon>Mortierellomycetes</taxon>
        <taxon>Mortierellales</taxon>
        <taxon>Mortierellaceae</taxon>
        <taxon>Actinomortierella</taxon>
    </lineage>
</organism>
<proteinExistence type="predicted"/>
<gene>
    <name evidence="3" type="ORF">DFQ27_003145</name>
</gene>
<reference evidence="3" key="1">
    <citation type="journal article" date="2020" name="Fungal Divers.">
        <title>Resolving the Mortierellaceae phylogeny through synthesis of multi-gene phylogenetics and phylogenomics.</title>
        <authorList>
            <person name="Vandepol N."/>
            <person name="Liber J."/>
            <person name="Desiro A."/>
            <person name="Na H."/>
            <person name="Kennedy M."/>
            <person name="Barry K."/>
            <person name="Grigoriev I.V."/>
            <person name="Miller A.N."/>
            <person name="O'Donnell K."/>
            <person name="Stajich J.E."/>
            <person name="Bonito G."/>
        </authorList>
    </citation>
    <scope>NUCLEOTIDE SEQUENCE</scope>
    <source>
        <strain evidence="3">BC1065</strain>
    </source>
</reference>
<dbReference type="InterPro" id="IPR001810">
    <property type="entry name" value="F-box_dom"/>
</dbReference>
<evidence type="ECO:0000256" key="1">
    <source>
        <dbReference type="SAM" id="MobiDB-lite"/>
    </source>
</evidence>
<sequence>MVVTRSAARRASLPAQTSTQHPIVASEDTTTSATSQRVVTPGTKDASAATTLNKSTKRLPLAKRNSENATILPAKRHRSKRTSEIGKSEGERAETSTKKRVKQAQKTSDSDDGNQTPPTKSTRKKTKPFDSTPEKSANPEEKPRCTRKGKETASTMTQNILGLPREMWLHIFSFLYPSEVTKLAHVSKGLARYVEELFPWHHIHRAAKLPTLSPRSRKFRSHKAMVISFSDVVCEQCFAFSCPTVGHSAVRPLPVRLVWNDHGKEIRLCQPCRRAYFEDHPDVDIADPVKRMIPSRDGAKILMRDAILYYRMPADSLYNIPFETGYHRQYGTVYYLYDRSQVADAAACHHGGFIGLREEFRPFKYPHFRCPGGTNKANIIPHKYGPKKIVFDRIMKNELDAANKRAENQITVLLEVASKDHAEAHVDTGLSTPTKLL</sequence>
<accession>A0A9P6Q918</accession>
<name>A0A9P6Q918_9FUNG</name>
<dbReference type="Proteomes" id="UP000807716">
    <property type="component" value="Unassembled WGS sequence"/>
</dbReference>
<feature type="domain" description="F-box" evidence="2">
    <location>
        <begin position="157"/>
        <end position="203"/>
    </location>
</feature>
<evidence type="ECO:0000313" key="3">
    <source>
        <dbReference type="EMBL" id="KAG0261139.1"/>
    </source>
</evidence>
<feature type="compositionally biased region" description="Polar residues" evidence="1">
    <location>
        <begin position="14"/>
        <end position="38"/>
    </location>
</feature>
<evidence type="ECO:0000259" key="2">
    <source>
        <dbReference type="PROSITE" id="PS50181"/>
    </source>
</evidence>
<dbReference type="InterPro" id="IPR036047">
    <property type="entry name" value="F-box-like_dom_sf"/>
</dbReference>
<comment type="caution">
    <text evidence="3">The sequence shown here is derived from an EMBL/GenBank/DDBJ whole genome shotgun (WGS) entry which is preliminary data.</text>
</comment>
<protein>
    <recommendedName>
        <fullName evidence="2">F-box domain-containing protein</fullName>
    </recommendedName>
</protein>
<dbReference type="SUPFAM" id="SSF81383">
    <property type="entry name" value="F-box domain"/>
    <property type="match status" value="1"/>
</dbReference>
<keyword evidence="4" id="KW-1185">Reference proteome</keyword>
<evidence type="ECO:0000313" key="4">
    <source>
        <dbReference type="Proteomes" id="UP000807716"/>
    </source>
</evidence>
<feature type="compositionally biased region" description="Basic and acidic residues" evidence="1">
    <location>
        <begin position="81"/>
        <end position="97"/>
    </location>
</feature>
<dbReference type="Pfam" id="PF12937">
    <property type="entry name" value="F-box-like"/>
    <property type="match status" value="1"/>
</dbReference>
<dbReference type="PROSITE" id="PS50181">
    <property type="entry name" value="FBOX"/>
    <property type="match status" value="1"/>
</dbReference>